<accession>A0ACC3BG90</accession>
<comment type="caution">
    <text evidence="1">The sequence shown here is derived from an EMBL/GenBank/DDBJ whole genome shotgun (WGS) entry which is preliminary data.</text>
</comment>
<keyword evidence="2" id="KW-1185">Reference proteome</keyword>
<reference evidence="1 2" key="1">
    <citation type="journal article" date="2023" name="ACS Omega">
        <title>Identification of the Neoaspergillic Acid Biosynthesis Gene Cluster by Establishing an In Vitro CRISPR-Ribonucleoprotein Genetic System in Aspergillus melleus.</title>
        <authorList>
            <person name="Yuan B."/>
            <person name="Grau M.F."/>
            <person name="Murata R.M."/>
            <person name="Torok T."/>
            <person name="Venkateswaran K."/>
            <person name="Stajich J.E."/>
            <person name="Wang C.C.C."/>
        </authorList>
    </citation>
    <scope>NUCLEOTIDE SEQUENCE [LARGE SCALE GENOMIC DNA]</scope>
    <source>
        <strain evidence="1 2">IMV 1140</strain>
    </source>
</reference>
<name>A0ACC3BG90_9EURO</name>
<gene>
    <name evidence="1" type="ORF">N8T08_005306</name>
</gene>
<dbReference type="EMBL" id="JAOPJF010000003">
    <property type="protein sequence ID" value="KAK1149752.1"/>
    <property type="molecule type" value="Genomic_DNA"/>
</dbReference>
<organism evidence="1 2">
    <name type="scientific">Aspergillus melleus</name>
    <dbReference type="NCBI Taxonomy" id="138277"/>
    <lineage>
        <taxon>Eukaryota</taxon>
        <taxon>Fungi</taxon>
        <taxon>Dikarya</taxon>
        <taxon>Ascomycota</taxon>
        <taxon>Pezizomycotina</taxon>
        <taxon>Eurotiomycetes</taxon>
        <taxon>Eurotiomycetidae</taxon>
        <taxon>Eurotiales</taxon>
        <taxon>Aspergillaceae</taxon>
        <taxon>Aspergillus</taxon>
        <taxon>Aspergillus subgen. Circumdati</taxon>
    </lineage>
</organism>
<sequence length="347" mass="38740">MEPHTPLDEPLGACVPADAMSVDTSTTSPTRRGRSGAIVPAYDEDYNEPSPRRMESLQKLHDLVKEPVPAPFWAVLMFSDVEMLEEFVGMAERCQYLLPFYRGPNITKTYPPFWDMLEYFWSSTRIKAWKDKIFVDPNQPRKQVDSVENQLCMSKDLHYLWTEGRFVLRPLEYNADKSVLEVEWHWQAGANHNGTVYVNTSIQSSRGLDDCLTVGGGSRKIMIPSAIRTGDKFQLRTNDPINLPLPSKELLDMQFVLSRIVNLSGAADIPDLFGDDNDFYGDAPVVLPGEAMGTTIIDWLSSLGSYSEGDDDSGGAQYTSQIPSPASMRKAQAQTGEETVLDDPTVA</sequence>
<proteinExistence type="predicted"/>
<protein>
    <submittedName>
        <fullName evidence="1">Uncharacterized protein</fullName>
    </submittedName>
</protein>
<dbReference type="Proteomes" id="UP001177260">
    <property type="component" value="Unassembled WGS sequence"/>
</dbReference>
<evidence type="ECO:0000313" key="2">
    <source>
        <dbReference type="Proteomes" id="UP001177260"/>
    </source>
</evidence>
<evidence type="ECO:0000313" key="1">
    <source>
        <dbReference type="EMBL" id="KAK1149752.1"/>
    </source>
</evidence>